<name>A0A2K6VU85_ONCVO</name>
<dbReference type="Proteomes" id="UP000024404">
    <property type="component" value="Unassembled WGS sequence"/>
</dbReference>
<evidence type="ECO:0000313" key="1">
    <source>
        <dbReference type="EnsemblMetazoa" id="OVOC2600.1"/>
    </source>
</evidence>
<dbReference type="InterPro" id="IPR000742">
    <property type="entry name" value="EGF"/>
</dbReference>
<dbReference type="PROSITE" id="PS01186">
    <property type="entry name" value="EGF_2"/>
    <property type="match status" value="1"/>
</dbReference>
<organism evidence="1 2">
    <name type="scientific">Onchocerca volvulus</name>
    <dbReference type="NCBI Taxonomy" id="6282"/>
    <lineage>
        <taxon>Eukaryota</taxon>
        <taxon>Metazoa</taxon>
        <taxon>Ecdysozoa</taxon>
        <taxon>Nematoda</taxon>
        <taxon>Chromadorea</taxon>
        <taxon>Rhabditida</taxon>
        <taxon>Spirurina</taxon>
        <taxon>Spiruromorpha</taxon>
        <taxon>Filarioidea</taxon>
        <taxon>Onchocercidae</taxon>
        <taxon>Onchocerca</taxon>
    </lineage>
</organism>
<accession>A0A2K6VU85</accession>
<proteinExistence type="predicted"/>
<reference evidence="1" key="2">
    <citation type="submission" date="2018-02" db="UniProtKB">
        <authorList>
            <consortium name="EnsemblMetazoa"/>
        </authorList>
    </citation>
    <scope>IDENTIFICATION</scope>
</reference>
<keyword evidence="2" id="KW-1185">Reference proteome</keyword>
<evidence type="ECO:0000313" key="2">
    <source>
        <dbReference type="Proteomes" id="UP000024404"/>
    </source>
</evidence>
<dbReference type="AlphaFoldDB" id="A0A2K6VU85"/>
<sequence length="183" mass="20572">MKMHFISKILSTKILVLKLKKFKFSCNNGSAIGRRCICISGYSGTRCNRVMHCKFNEIRSNGSCFDCSNGWKGTKCDLIQCIHGVPDAIGQNCICEKPYSGQFCESLETSDVYSYYNHKVYKLGPIGALLILPLVTILYGCERTAQSRRIKRVEEHLSGQNIIVNRNKISTFLTTKAKNASNQ</sequence>
<protein>
    <submittedName>
        <fullName evidence="1">EGF-like domain-containing protein</fullName>
    </submittedName>
</protein>
<dbReference type="EMBL" id="CMVM020000075">
    <property type="status" value="NOT_ANNOTATED_CDS"/>
    <property type="molecule type" value="Genomic_DNA"/>
</dbReference>
<dbReference type="OMA" id="CCEHFAK"/>
<dbReference type="EnsemblMetazoa" id="OVOC2600.1">
    <property type="protein sequence ID" value="OVOC2600.1"/>
    <property type="gene ID" value="WBGene00239409"/>
</dbReference>
<reference evidence="2" key="1">
    <citation type="submission" date="2013-10" db="EMBL/GenBank/DDBJ databases">
        <title>Genome sequencing of Onchocerca volvulus.</title>
        <authorList>
            <person name="Cotton J."/>
            <person name="Tsai J."/>
            <person name="Stanley E."/>
            <person name="Tracey A."/>
            <person name="Holroyd N."/>
            <person name="Lustigman S."/>
            <person name="Berriman M."/>
        </authorList>
    </citation>
    <scope>NUCLEOTIDE SEQUENCE</scope>
</reference>
<dbReference type="STRING" id="6282.A0A2K6VU85"/>